<reference evidence="2 3" key="1">
    <citation type="journal article" date="2013" name="BMC Genomics">
        <title>Reconstruction of the lipid metabolism for the microalga Monoraphidium neglectum from its genome sequence reveals characteristics suitable for biofuel production.</title>
        <authorList>
            <person name="Bogen C."/>
            <person name="Al-Dilaimi A."/>
            <person name="Albersmeier A."/>
            <person name="Wichmann J."/>
            <person name="Grundmann M."/>
            <person name="Rupp O."/>
            <person name="Lauersen K.J."/>
            <person name="Blifernez-Klassen O."/>
            <person name="Kalinowski J."/>
            <person name="Goesmann A."/>
            <person name="Mussgnug J.H."/>
            <person name="Kruse O."/>
        </authorList>
    </citation>
    <scope>NUCLEOTIDE SEQUENCE [LARGE SCALE GENOMIC DNA]</scope>
    <source>
        <strain evidence="2 3">SAG 48.87</strain>
    </source>
</reference>
<evidence type="ECO:0000313" key="3">
    <source>
        <dbReference type="Proteomes" id="UP000054498"/>
    </source>
</evidence>
<dbReference type="Pfam" id="PF04720">
    <property type="entry name" value="PDDEXK_6"/>
    <property type="match status" value="1"/>
</dbReference>
<name>A0A0D2LWZ5_9CHLO</name>
<dbReference type="PANTHER" id="PTHR46007:SF8">
    <property type="entry name" value="C2H2-TYPE DOMAIN-CONTAINING PROTEIN"/>
    <property type="match status" value="1"/>
</dbReference>
<accession>A0A0D2LWZ5</accession>
<evidence type="ECO:0000256" key="1">
    <source>
        <dbReference type="SAM" id="MobiDB-lite"/>
    </source>
</evidence>
<dbReference type="InterPro" id="IPR006502">
    <property type="entry name" value="PDDEXK-like"/>
</dbReference>
<evidence type="ECO:0000313" key="2">
    <source>
        <dbReference type="EMBL" id="KIY94046.1"/>
    </source>
</evidence>
<dbReference type="Proteomes" id="UP000054498">
    <property type="component" value="Unassembled WGS sequence"/>
</dbReference>
<dbReference type="PANTHER" id="PTHR46007">
    <property type="entry name" value="MEDIATOR OF RNA POLYMERASE II TRANSCRIPTION SUBUNIT 12"/>
    <property type="match status" value="1"/>
</dbReference>
<dbReference type="InterPro" id="IPR051647">
    <property type="entry name" value="Mediator_comp_sub12"/>
</dbReference>
<dbReference type="GO" id="GO:0016592">
    <property type="term" value="C:mediator complex"/>
    <property type="evidence" value="ECO:0007669"/>
    <property type="project" value="TreeGrafter"/>
</dbReference>
<protein>
    <submittedName>
        <fullName evidence="2">Uncharacterized protein</fullName>
    </submittedName>
</protein>
<keyword evidence="3" id="KW-1185">Reference proteome</keyword>
<dbReference type="GeneID" id="25731427"/>
<gene>
    <name evidence="2" type="ORF">MNEG_13917</name>
</gene>
<dbReference type="GO" id="GO:0003713">
    <property type="term" value="F:transcription coactivator activity"/>
    <property type="evidence" value="ECO:0007669"/>
    <property type="project" value="TreeGrafter"/>
</dbReference>
<dbReference type="KEGG" id="mng:MNEG_13917"/>
<sequence length="385" mass="39241">MSSAYSAVWDTLPRAFVGMPCQLQPVVHALCEEVELSFLEAGRPCPPWRSWAATINRWMSDQFVDYPVPGPAASDEEVATFLERCSASGPGGAASSASYGVATPPRSAPCAGGAAAARRGGVGGRLAGEAVGFEAPAEPLSAALSQAQQQQQQQQQESLPRAATAFQPVLALPPQPFGSAAAALAPGCADPGLDAADDDFSIVYAAGSAGDDDGAGGALAYDEVADCLGSPRHGTPSEASTCFDEDEEEGLPAFGGRGAAACAGAQSGGSEGCVRGGLMFRAPAAAAPSAAPAGAGAGRRRSLLTAGLQQQRQARPWLLGLSDGLVGPQPRPYNAPHPQHALPLWAQQLAATAAAQQHQQHPQQQAQLTAHPQLFAAAAPVQRAW</sequence>
<dbReference type="EMBL" id="KK104349">
    <property type="protein sequence ID" value="KIY94046.1"/>
    <property type="molecule type" value="Genomic_DNA"/>
</dbReference>
<feature type="compositionally biased region" description="Low complexity" evidence="1">
    <location>
        <begin position="141"/>
        <end position="160"/>
    </location>
</feature>
<dbReference type="GO" id="GO:0045944">
    <property type="term" value="P:positive regulation of transcription by RNA polymerase II"/>
    <property type="evidence" value="ECO:0007669"/>
    <property type="project" value="TreeGrafter"/>
</dbReference>
<proteinExistence type="predicted"/>
<dbReference type="STRING" id="145388.A0A0D2LWZ5"/>
<dbReference type="RefSeq" id="XP_013893066.1">
    <property type="nucleotide sequence ID" value="XM_014037612.1"/>
</dbReference>
<dbReference type="OrthoDB" id="691424at2759"/>
<organism evidence="2 3">
    <name type="scientific">Monoraphidium neglectum</name>
    <dbReference type="NCBI Taxonomy" id="145388"/>
    <lineage>
        <taxon>Eukaryota</taxon>
        <taxon>Viridiplantae</taxon>
        <taxon>Chlorophyta</taxon>
        <taxon>core chlorophytes</taxon>
        <taxon>Chlorophyceae</taxon>
        <taxon>CS clade</taxon>
        <taxon>Sphaeropleales</taxon>
        <taxon>Selenastraceae</taxon>
        <taxon>Monoraphidium</taxon>
    </lineage>
</organism>
<feature type="region of interest" description="Disordered" evidence="1">
    <location>
        <begin position="141"/>
        <end position="161"/>
    </location>
</feature>
<dbReference type="AlphaFoldDB" id="A0A0D2LWZ5"/>